<gene>
    <name evidence="9" type="primary">CAND1</name>
    <name evidence="9" type="ORF">RUM43_012424</name>
    <name evidence="8" type="ORF">RUM44_002503</name>
</gene>
<dbReference type="Proteomes" id="UP001372834">
    <property type="component" value="Unassembled WGS sequence"/>
</dbReference>
<dbReference type="InterPro" id="IPR013932">
    <property type="entry name" value="TATA-bd_TIP120"/>
</dbReference>
<dbReference type="InterPro" id="IPR039852">
    <property type="entry name" value="CAND1/CAND2"/>
</dbReference>
<name>A0AAN8PDM0_POLSC</name>
<evidence type="ECO:0000256" key="1">
    <source>
        <dbReference type="ARBA" id="ARBA00004123"/>
    </source>
</evidence>
<protein>
    <submittedName>
        <fullName evidence="9">Cullin-associated NEDD8-dissociated protein 1</fullName>
    </submittedName>
</protein>
<keyword evidence="5" id="KW-0007">Acetylation</keyword>
<dbReference type="Pfam" id="PF25782">
    <property type="entry name" value="TPR_CAND1"/>
    <property type="match status" value="1"/>
</dbReference>
<sequence length="1240" mass="138453">MANVSYQIANLLEKMTSNDKDFRFMATNDLMSELQKDSIKLDDDSEKKVVKMLLRLLEDKNGEVQNLAVKCLGPLVNKVKEYQVETVVDTLCSNMVSEKEQLRDISSIGLKTVISELPLGSSALAASVCKRITGRLSSAIEKQEDVSVQLEALDILSDLLSRFGGLLISFHPTILASLQPQLCSPRQAVRKRTIVALSHLVMSCNSALYGKLLEFLVDGLSRNAGTSATRTYIQCITSICRQAGHRFGEHMERVTPFIEQYSRQDDDELREYCLQAFEAFVPRCPKEMTPHIGTIMDLCLNYITYDPNYNYDDTDVDDAVSMETDEVEDSEDEDEYSDDDDMSWKVRRAAAKCLQAVILTRHEMLADFYRIASPVLIARLKEREENVKSDIFHCYIALLRQTKPTVALGADVIEEEGAPIVLLQGQVPLIVKAVYRQMKEKSTKTRQDCFALLKELVQVLPGALTNHIPALIHGIQFSLGDKNSSSNMKIDTLSFVHCLLTTHAPEVFHVHMGVLVPPVVAAVSDNFYKITAEALLVLQQLVKVIRPLDIPSNFDFTPWTSELYNCTLVRLKAADIDQEVKERAISCMGQIICNLGDYLQGELNTCLPILLDRLKNEITRLTTVKALTKVAASPLRIDLRPILGEAIPMLGSFLRKNQRALKLSTLTLLDVLVNSYHTSMNPQLLNKVLQELPLLLSEADLHIAQLSLNLLTSIAKLLPNALVNISENILPEVLTLVKSPLLQGAALNSMLEFFQALVMANLPGLGYRELLALLVNPVVSQGNVGPSGVPMPALHKQAYHSLAKCVAALTVQFTEEAISVAQQFLFDVQDPVNDSQYIFALLVIGEIGRHIDLSSLENLKGVILRSLCPLSEEVRSAASYALGSVAVGCLNQYVPFILQEIETQPKRQYLLLHSLKEIITWQSNTQGGILQLQPFVPAIWQQLFRHCECSEEGTRNVVAECLGKLTLIDPPNLLPKLQASLSSESPLMRTTVVTAVKFTISDQPQAIDPLLRQSIGQFLSALTDPDLNVRRVALVAFNSAAHNKPSLVRDLLDTVLPQLYSETKVRKELIREVEMGPFKHTVDDGLDIRKAAFECMYTLLDSCLDRLDIFEFLNHVENGLKDHYDIKMLTYLMVARLAQLCPTAMLQRLERLVEPLRSTCTMKVKANSVKQEYEKQDELKRSAMRAVAALLTIPDADKNPHLSEFVLQIKSTQELQLIYDSIQKDSTMGVNQESSLMDLS</sequence>
<keyword evidence="6" id="KW-0539">Nucleus</keyword>
<dbReference type="Pfam" id="PF08623">
    <property type="entry name" value="TIP120"/>
    <property type="match status" value="1"/>
</dbReference>
<dbReference type="InterPro" id="IPR016024">
    <property type="entry name" value="ARM-type_fold"/>
</dbReference>
<proteinExistence type="inferred from homology"/>
<keyword evidence="4" id="KW-0833">Ubl conjugation pathway</keyword>
<accession>A0AAN8PDM0</accession>
<organism evidence="9 11">
    <name type="scientific">Polyplax serrata</name>
    <name type="common">Common mouse louse</name>
    <dbReference type="NCBI Taxonomy" id="468196"/>
    <lineage>
        <taxon>Eukaryota</taxon>
        <taxon>Metazoa</taxon>
        <taxon>Ecdysozoa</taxon>
        <taxon>Arthropoda</taxon>
        <taxon>Hexapoda</taxon>
        <taxon>Insecta</taxon>
        <taxon>Pterygota</taxon>
        <taxon>Neoptera</taxon>
        <taxon>Paraneoptera</taxon>
        <taxon>Psocodea</taxon>
        <taxon>Troctomorpha</taxon>
        <taxon>Phthiraptera</taxon>
        <taxon>Anoplura</taxon>
        <taxon>Polyplacidae</taxon>
        <taxon>Polyplax</taxon>
    </lineage>
</organism>
<dbReference type="EMBL" id="JAWJWE010000040">
    <property type="protein sequence ID" value="KAK6619667.1"/>
    <property type="molecule type" value="Genomic_DNA"/>
</dbReference>
<comment type="subcellular location">
    <subcellularLocation>
        <location evidence="1">Nucleus</location>
    </subcellularLocation>
</comment>
<dbReference type="GO" id="GO:0010265">
    <property type="term" value="P:SCF complex assembly"/>
    <property type="evidence" value="ECO:0007669"/>
    <property type="project" value="InterPro"/>
</dbReference>
<dbReference type="AlphaFoldDB" id="A0AAN8PDM0"/>
<evidence type="ECO:0000313" key="9">
    <source>
        <dbReference type="EMBL" id="KAK6619667.1"/>
    </source>
</evidence>
<keyword evidence="3" id="KW-0677">Repeat</keyword>
<dbReference type="EMBL" id="JAWJWF010000050">
    <property type="protein sequence ID" value="KAK6618061.1"/>
    <property type="molecule type" value="Genomic_DNA"/>
</dbReference>
<dbReference type="Proteomes" id="UP001359485">
    <property type="component" value="Unassembled WGS sequence"/>
</dbReference>
<comment type="similarity">
    <text evidence="2">Belongs to the CAND family.</text>
</comment>
<evidence type="ECO:0000256" key="6">
    <source>
        <dbReference type="ARBA" id="ARBA00023242"/>
    </source>
</evidence>
<keyword evidence="10" id="KW-1185">Reference proteome</keyword>
<evidence type="ECO:0000256" key="4">
    <source>
        <dbReference type="ARBA" id="ARBA00022786"/>
    </source>
</evidence>
<comment type="caution">
    <text evidence="9">The sequence shown here is derived from an EMBL/GenBank/DDBJ whole genome shotgun (WGS) entry which is preliminary data.</text>
</comment>
<dbReference type="InterPro" id="IPR011989">
    <property type="entry name" value="ARM-like"/>
</dbReference>
<evidence type="ECO:0000259" key="7">
    <source>
        <dbReference type="Pfam" id="PF08623"/>
    </source>
</evidence>
<dbReference type="GO" id="GO:0005634">
    <property type="term" value="C:nucleus"/>
    <property type="evidence" value="ECO:0007669"/>
    <property type="project" value="UniProtKB-SubCell"/>
</dbReference>
<evidence type="ECO:0000256" key="5">
    <source>
        <dbReference type="ARBA" id="ARBA00022990"/>
    </source>
</evidence>
<feature type="domain" description="TATA-binding protein interacting (TIP20)" evidence="7">
    <location>
        <begin position="1047"/>
        <end position="1210"/>
    </location>
</feature>
<reference evidence="9 11" key="1">
    <citation type="submission" date="2023-10" db="EMBL/GenBank/DDBJ databases">
        <title>Genomes of two closely related lineages of the louse Polyplax serrata with different host specificities.</title>
        <authorList>
            <person name="Martinu J."/>
            <person name="Tarabai H."/>
            <person name="Stefka J."/>
            <person name="Hypsa V."/>
        </authorList>
    </citation>
    <scope>NUCLEOTIDE SEQUENCE [LARGE SCALE GENOMIC DNA]</scope>
    <source>
        <strain evidence="8">98ZLc_SE</strain>
        <strain evidence="9">HR10_N</strain>
    </source>
</reference>
<evidence type="ECO:0000313" key="11">
    <source>
        <dbReference type="Proteomes" id="UP001372834"/>
    </source>
</evidence>
<dbReference type="FunFam" id="1.25.10.10:FF:000047">
    <property type="entry name" value="Cullin-associated NEDD8-dissociated protein 1"/>
    <property type="match status" value="1"/>
</dbReference>
<evidence type="ECO:0000313" key="10">
    <source>
        <dbReference type="Proteomes" id="UP001359485"/>
    </source>
</evidence>
<evidence type="ECO:0000256" key="2">
    <source>
        <dbReference type="ARBA" id="ARBA00007657"/>
    </source>
</evidence>
<evidence type="ECO:0000256" key="3">
    <source>
        <dbReference type="ARBA" id="ARBA00022737"/>
    </source>
</evidence>
<dbReference type="PANTHER" id="PTHR12696">
    <property type="entry name" value="TIP120"/>
    <property type="match status" value="1"/>
</dbReference>
<dbReference type="SUPFAM" id="SSF48371">
    <property type="entry name" value="ARM repeat"/>
    <property type="match status" value="1"/>
</dbReference>
<dbReference type="Gene3D" id="1.25.10.10">
    <property type="entry name" value="Leucine-rich Repeat Variant"/>
    <property type="match status" value="1"/>
</dbReference>
<evidence type="ECO:0000313" key="8">
    <source>
        <dbReference type="EMBL" id="KAK6618061.1"/>
    </source>
</evidence>